<dbReference type="Pfam" id="PF25872">
    <property type="entry name" value="HTH_77"/>
    <property type="match status" value="1"/>
</dbReference>
<dbReference type="InterPro" id="IPR011990">
    <property type="entry name" value="TPR-like_helical_dom_sf"/>
</dbReference>
<comment type="caution">
    <text evidence="2">The sequence shown here is derived from an EMBL/GenBank/DDBJ whole genome shotgun (WGS) entry which is preliminary data.</text>
</comment>
<dbReference type="OrthoDB" id="33864at2"/>
<dbReference type="Pfam" id="PF13424">
    <property type="entry name" value="TPR_12"/>
    <property type="match status" value="2"/>
</dbReference>
<dbReference type="Gene3D" id="1.25.40.10">
    <property type="entry name" value="Tetratricopeptide repeat domain"/>
    <property type="match status" value="1"/>
</dbReference>
<evidence type="ECO:0000313" key="2">
    <source>
        <dbReference type="EMBL" id="KUL39490.1"/>
    </source>
</evidence>
<dbReference type="RefSeq" id="WP_067687311.1">
    <property type="nucleotide sequence ID" value="NZ_LLZH01000048.1"/>
</dbReference>
<name>A0A0X3V427_9ACTN</name>
<protein>
    <recommendedName>
        <fullName evidence="1">Winged helix-turn-helix domain-containing protein</fullName>
    </recommendedName>
</protein>
<accession>A0A0X3V427</accession>
<evidence type="ECO:0000313" key="3">
    <source>
        <dbReference type="Proteomes" id="UP000053244"/>
    </source>
</evidence>
<organism evidence="2 3">
    <name type="scientific">Actinoplanes awajinensis subsp. mycoplanecinus</name>
    <dbReference type="NCBI Taxonomy" id="135947"/>
    <lineage>
        <taxon>Bacteria</taxon>
        <taxon>Bacillati</taxon>
        <taxon>Actinomycetota</taxon>
        <taxon>Actinomycetes</taxon>
        <taxon>Micromonosporales</taxon>
        <taxon>Micromonosporaceae</taxon>
        <taxon>Actinoplanes</taxon>
    </lineage>
</organism>
<dbReference type="PANTHER" id="PTHR47691:SF3">
    <property type="entry name" value="HTH-TYPE TRANSCRIPTIONAL REGULATOR RV0890C-RELATED"/>
    <property type="match status" value="1"/>
</dbReference>
<dbReference type="InterPro" id="IPR058852">
    <property type="entry name" value="HTH_77"/>
</dbReference>
<dbReference type="PANTHER" id="PTHR47691">
    <property type="entry name" value="REGULATOR-RELATED"/>
    <property type="match status" value="1"/>
</dbReference>
<evidence type="ECO:0000259" key="1">
    <source>
        <dbReference type="Pfam" id="PF25872"/>
    </source>
</evidence>
<dbReference type="Proteomes" id="UP000053244">
    <property type="component" value="Unassembled WGS sequence"/>
</dbReference>
<keyword evidence="3" id="KW-1185">Reference proteome</keyword>
<reference evidence="2 3" key="1">
    <citation type="submission" date="2015-10" db="EMBL/GenBank/DDBJ databases">
        <authorList>
            <person name="Gilbert D.G."/>
        </authorList>
    </citation>
    <scope>NUCLEOTIDE SEQUENCE [LARGE SCALE GENOMIC DNA]</scope>
    <source>
        <strain evidence="2 3">NRRL B-16712</strain>
    </source>
</reference>
<feature type="domain" description="Winged helix-turn-helix" evidence="1">
    <location>
        <begin position="34"/>
        <end position="99"/>
    </location>
</feature>
<dbReference type="AlphaFoldDB" id="A0A0X3V427"/>
<dbReference type="SUPFAM" id="SSF48452">
    <property type="entry name" value="TPR-like"/>
    <property type="match status" value="1"/>
</dbReference>
<gene>
    <name evidence="2" type="ORF">ADL15_09515</name>
</gene>
<dbReference type="EMBL" id="LLZH01000048">
    <property type="protein sequence ID" value="KUL39490.1"/>
    <property type="molecule type" value="Genomic_DNA"/>
</dbReference>
<sequence length="444" mass="47147">MSRLDRRLDLLVGTSPETRHQTMRAAIDWDFDLLDAVQQEVFGRLGVFAGGFGLAAATAVAGRDAAEPLAQLVDRSMVEQAGDRYRLVETMRQYAAERLPAGDPAHDRHVAVWAELLAAPRPLDAAGHSRWLATVEQDYDNIVAALDRSLGHGDPGQGLSIAAAMWWYWWVTGRVAEGRSWLGQALAAAPATPTPPRGQALRGAASLARSSGDLAAARALGEQSLAVFRELGDRPGTITALNSLSITAQGQQDYDGSLSYGYDGLALAEQDGDRRGIAAAMNNTAGTLRCAGRLDEAGPLFERALAVFREISDPRGEAAALNNLGIVSRRRGRLAASAGHMRAALRIYTDLAIVEGQVDAVEGLAQLAVLDGDPARGLTLLLLAARERVTLGSSLFTPDEVADRDSAERAARESLTADEITRAVRAAAGTTLDAAVALLCERNV</sequence>
<proteinExistence type="predicted"/>